<comment type="caution">
    <text evidence="2">The sequence shown here is derived from an EMBL/GenBank/DDBJ whole genome shotgun (WGS) entry which is preliminary data.</text>
</comment>
<accession>A0A066UYG7</accession>
<dbReference type="AlphaFoldDB" id="A0A066UYG7"/>
<gene>
    <name evidence="2" type="ORF">VFDL14_13720</name>
</gene>
<dbReference type="RefSeq" id="WP_032550176.1">
    <property type="nucleotide sequence ID" value="NZ_JFFR01000009.1"/>
</dbReference>
<evidence type="ECO:0008006" key="4">
    <source>
        <dbReference type="Google" id="ProtNLM"/>
    </source>
</evidence>
<feature type="chain" id="PRO_5001632570" description="DUF3757 domain-containing protein" evidence="1">
    <location>
        <begin position="20"/>
        <end position="136"/>
    </location>
</feature>
<dbReference type="Proteomes" id="UP000027219">
    <property type="component" value="Unassembled WGS sequence"/>
</dbReference>
<feature type="signal peptide" evidence="1">
    <location>
        <begin position="1"/>
        <end position="19"/>
    </location>
</feature>
<evidence type="ECO:0000313" key="3">
    <source>
        <dbReference type="Proteomes" id="UP000027219"/>
    </source>
</evidence>
<dbReference type="OrthoDB" id="5879835at2"/>
<protein>
    <recommendedName>
        <fullName evidence="4">DUF3757 domain-containing protein</fullName>
    </recommendedName>
</protein>
<organism evidence="2 3">
    <name type="scientific">Vibrio fortis</name>
    <dbReference type="NCBI Taxonomy" id="212667"/>
    <lineage>
        <taxon>Bacteria</taxon>
        <taxon>Pseudomonadati</taxon>
        <taxon>Pseudomonadota</taxon>
        <taxon>Gammaproteobacteria</taxon>
        <taxon>Vibrionales</taxon>
        <taxon>Vibrionaceae</taxon>
        <taxon>Vibrio</taxon>
    </lineage>
</organism>
<evidence type="ECO:0000256" key="1">
    <source>
        <dbReference type="SAM" id="SignalP"/>
    </source>
</evidence>
<reference evidence="2 3" key="1">
    <citation type="submission" date="2014-02" db="EMBL/GenBank/DDBJ databases">
        <title>Vibrio fortis Dalian14 Genome Sequencing.</title>
        <authorList>
            <person name="Wang Y."/>
            <person name="Song L."/>
            <person name="Liu G."/>
            <person name="Ding J."/>
        </authorList>
    </citation>
    <scope>NUCLEOTIDE SEQUENCE [LARGE SCALE GENOMIC DNA]</scope>
    <source>
        <strain evidence="2 3">Dalian14</strain>
    </source>
</reference>
<evidence type="ECO:0000313" key="2">
    <source>
        <dbReference type="EMBL" id="KDN29244.1"/>
    </source>
</evidence>
<sequence>MKTMLFLFLVLFLSPYALSQKNKDYKNGEELNKLCESGSEYHENRIFDGLSSSEYINWTQVELINASSRYDYSSTMINHAGDEYISCDLIVDYKYNDKRISINSTYLVSLENDQIKSTETSTKKAVRDFIVRVIVN</sequence>
<keyword evidence="1" id="KW-0732">Signal</keyword>
<proteinExistence type="predicted"/>
<dbReference type="EMBL" id="JFFR01000009">
    <property type="protein sequence ID" value="KDN29244.1"/>
    <property type="molecule type" value="Genomic_DNA"/>
</dbReference>
<dbReference type="STRING" id="212667.VFDL14_13720"/>
<keyword evidence="3" id="KW-1185">Reference proteome</keyword>
<name>A0A066UYG7_9VIBR</name>